<feature type="domain" description="DUF6451" evidence="1">
    <location>
        <begin position="53"/>
        <end position="85"/>
    </location>
</feature>
<dbReference type="PANTHER" id="PTHR47027:SF25">
    <property type="entry name" value="REVERSE TRANSCRIPTASE DOMAIN-CONTAINING PROTEIN"/>
    <property type="match status" value="1"/>
</dbReference>
<accession>A0A183K3E6</accession>
<evidence type="ECO:0000313" key="4">
    <source>
        <dbReference type="WBParaSite" id="SCUD_0000951201-mRNA-1"/>
    </source>
</evidence>
<dbReference type="AlphaFoldDB" id="A0A183K3E6"/>
<dbReference type="WBParaSite" id="SCUD_0000951201-mRNA-1">
    <property type="protein sequence ID" value="SCUD_0000951201-mRNA-1"/>
    <property type="gene ID" value="SCUD_0000951201"/>
</dbReference>
<sequence length="128" mass="14564">MILKYNTENTNAITLDEEALEDVESFTYLKSLIDEQEGFDAVVNASIGKTRTAFPQSKNMCRSKQPSTNIKVRIFSTNVEIVLLYEAETWTTTTVIIQKYQIICKQSSAQDTQRSLTGYHEQRVTVCV</sequence>
<reference evidence="2 3" key="2">
    <citation type="submission" date="2018-11" db="EMBL/GenBank/DDBJ databases">
        <authorList>
            <consortium name="Pathogen Informatics"/>
        </authorList>
    </citation>
    <scope>NUCLEOTIDE SEQUENCE [LARGE SCALE GENOMIC DNA]</scope>
    <source>
        <strain evidence="2">Dakar</strain>
        <strain evidence="3">Dakar, Senegal</strain>
    </source>
</reference>
<name>A0A183K3E6_9TREM</name>
<evidence type="ECO:0000259" key="1">
    <source>
        <dbReference type="Pfam" id="PF20049"/>
    </source>
</evidence>
<evidence type="ECO:0000313" key="2">
    <source>
        <dbReference type="EMBL" id="VDP35901.1"/>
    </source>
</evidence>
<evidence type="ECO:0000313" key="3">
    <source>
        <dbReference type="Proteomes" id="UP000279833"/>
    </source>
</evidence>
<proteinExistence type="predicted"/>
<dbReference type="EMBL" id="UZAK01033275">
    <property type="protein sequence ID" value="VDP35901.1"/>
    <property type="molecule type" value="Genomic_DNA"/>
</dbReference>
<dbReference type="PANTHER" id="PTHR47027">
    <property type="entry name" value="REVERSE TRANSCRIPTASE DOMAIN-CONTAINING PROTEIN"/>
    <property type="match status" value="1"/>
</dbReference>
<dbReference type="Pfam" id="PF20049">
    <property type="entry name" value="DUF6451"/>
    <property type="match status" value="1"/>
</dbReference>
<organism evidence="4">
    <name type="scientific">Schistosoma curassoni</name>
    <dbReference type="NCBI Taxonomy" id="6186"/>
    <lineage>
        <taxon>Eukaryota</taxon>
        <taxon>Metazoa</taxon>
        <taxon>Spiralia</taxon>
        <taxon>Lophotrochozoa</taxon>
        <taxon>Platyhelminthes</taxon>
        <taxon>Trematoda</taxon>
        <taxon>Digenea</taxon>
        <taxon>Strigeidida</taxon>
        <taxon>Schistosomatoidea</taxon>
        <taxon>Schistosomatidae</taxon>
        <taxon>Schistosoma</taxon>
    </lineage>
</organism>
<keyword evidence="3" id="KW-1185">Reference proteome</keyword>
<reference evidence="4" key="1">
    <citation type="submission" date="2016-06" db="UniProtKB">
        <authorList>
            <consortium name="WormBaseParasite"/>
        </authorList>
    </citation>
    <scope>IDENTIFICATION</scope>
</reference>
<dbReference type="InterPro" id="IPR045609">
    <property type="entry name" value="DUF6451"/>
</dbReference>
<gene>
    <name evidence="2" type="ORF">SCUD_LOCUS9512</name>
</gene>
<protein>
    <submittedName>
        <fullName evidence="4">DUF6451 domain-containing protein</fullName>
    </submittedName>
</protein>
<dbReference type="Proteomes" id="UP000279833">
    <property type="component" value="Unassembled WGS sequence"/>
</dbReference>